<sequence>MKKELKIFDNPRNVKIFLIGFYIFLGILLIADFFIHKHADFPWQEAHNFFAAYGFLSCVSLIFIAKALRLLVKRKEDHYD</sequence>
<keyword evidence="1" id="KW-0472">Membrane</keyword>
<evidence type="ECO:0000313" key="3">
    <source>
        <dbReference type="Proteomes" id="UP001594351"/>
    </source>
</evidence>
<keyword evidence="1" id="KW-1133">Transmembrane helix</keyword>
<dbReference type="Proteomes" id="UP001594351">
    <property type="component" value="Unassembled WGS sequence"/>
</dbReference>
<dbReference type="EMBL" id="JBHPBY010000034">
    <property type="protein sequence ID" value="MFC1849360.1"/>
    <property type="molecule type" value="Genomic_DNA"/>
</dbReference>
<proteinExistence type="predicted"/>
<organism evidence="2 3">
    <name type="scientific">candidate division CSSED10-310 bacterium</name>
    <dbReference type="NCBI Taxonomy" id="2855610"/>
    <lineage>
        <taxon>Bacteria</taxon>
        <taxon>Bacteria division CSSED10-310</taxon>
    </lineage>
</organism>
<gene>
    <name evidence="2" type="ORF">ACFL27_04040</name>
</gene>
<accession>A0ABV6YT55</accession>
<keyword evidence="3" id="KW-1185">Reference proteome</keyword>
<evidence type="ECO:0000313" key="2">
    <source>
        <dbReference type="EMBL" id="MFC1849360.1"/>
    </source>
</evidence>
<reference evidence="2 3" key="1">
    <citation type="submission" date="2024-09" db="EMBL/GenBank/DDBJ databases">
        <title>Laminarin stimulates single cell rates of sulfate reduction while oxygen inhibits transcriptomic activity in coastal marine sediment.</title>
        <authorList>
            <person name="Lindsay M."/>
            <person name="Orcutt B."/>
            <person name="Emerson D."/>
            <person name="Stepanauskas R."/>
            <person name="D'Angelo T."/>
        </authorList>
    </citation>
    <scope>NUCLEOTIDE SEQUENCE [LARGE SCALE GENOMIC DNA]</scope>
    <source>
        <strain evidence="2">SAG AM-311-K15</strain>
    </source>
</reference>
<keyword evidence="1" id="KW-0812">Transmembrane</keyword>
<feature type="transmembrane region" description="Helical" evidence="1">
    <location>
        <begin position="47"/>
        <end position="65"/>
    </location>
</feature>
<comment type="caution">
    <text evidence="2">The sequence shown here is derived from an EMBL/GenBank/DDBJ whole genome shotgun (WGS) entry which is preliminary data.</text>
</comment>
<protein>
    <submittedName>
        <fullName evidence="2">Uncharacterized protein</fullName>
    </submittedName>
</protein>
<feature type="transmembrane region" description="Helical" evidence="1">
    <location>
        <begin position="16"/>
        <end position="35"/>
    </location>
</feature>
<name>A0ABV6YT55_UNCC1</name>
<evidence type="ECO:0000256" key="1">
    <source>
        <dbReference type="SAM" id="Phobius"/>
    </source>
</evidence>